<proteinExistence type="predicted"/>
<dbReference type="HOGENOM" id="CLU_1064291_0_0_0"/>
<dbReference type="InterPro" id="IPR019613">
    <property type="entry name" value="DUF4198"/>
</dbReference>
<accession>H1XNN5</accession>
<organism evidence="3 4">
    <name type="scientific">Caldithrix abyssi DSM 13497</name>
    <dbReference type="NCBI Taxonomy" id="880073"/>
    <lineage>
        <taxon>Bacteria</taxon>
        <taxon>Pseudomonadati</taxon>
        <taxon>Calditrichota</taxon>
        <taxon>Calditrichia</taxon>
        <taxon>Calditrichales</taxon>
        <taxon>Calditrichaceae</taxon>
        <taxon>Caldithrix</taxon>
    </lineage>
</organism>
<evidence type="ECO:0000256" key="1">
    <source>
        <dbReference type="SAM" id="SignalP"/>
    </source>
</evidence>
<feature type="signal peptide" evidence="1">
    <location>
        <begin position="1"/>
        <end position="22"/>
    </location>
</feature>
<dbReference type="OrthoDB" id="2911at2"/>
<evidence type="ECO:0000313" key="3">
    <source>
        <dbReference type="EMBL" id="EHO43273.1"/>
    </source>
</evidence>
<keyword evidence="3" id="KW-0812">Transmembrane</keyword>
<evidence type="ECO:0000313" key="5">
    <source>
        <dbReference type="Proteomes" id="UP000183868"/>
    </source>
</evidence>
<dbReference type="KEGG" id="caby:Cabys_2623"/>
<reference evidence="3 4" key="1">
    <citation type="submission" date="2011-09" db="EMBL/GenBank/DDBJ databases">
        <title>The permanent draft genome of Caldithrix abyssi DSM 13497.</title>
        <authorList>
            <consortium name="US DOE Joint Genome Institute (JGI-PGF)"/>
            <person name="Lucas S."/>
            <person name="Han J."/>
            <person name="Lapidus A."/>
            <person name="Bruce D."/>
            <person name="Goodwin L."/>
            <person name="Pitluck S."/>
            <person name="Peters L."/>
            <person name="Kyrpides N."/>
            <person name="Mavromatis K."/>
            <person name="Ivanova N."/>
            <person name="Mikhailova N."/>
            <person name="Chertkov O."/>
            <person name="Detter J.C."/>
            <person name="Tapia R."/>
            <person name="Han C."/>
            <person name="Land M."/>
            <person name="Hauser L."/>
            <person name="Markowitz V."/>
            <person name="Cheng J.-F."/>
            <person name="Hugenholtz P."/>
            <person name="Woyke T."/>
            <person name="Wu D."/>
            <person name="Spring S."/>
            <person name="Brambilla E."/>
            <person name="Klenk H.-P."/>
            <person name="Eisen J.A."/>
        </authorList>
    </citation>
    <scope>NUCLEOTIDE SEQUENCE [LARGE SCALE GENOMIC DNA]</scope>
    <source>
        <strain evidence="3 4">DSM 13497</strain>
    </source>
</reference>
<reference evidence="2 5" key="2">
    <citation type="submission" date="2016-11" db="EMBL/GenBank/DDBJ databases">
        <title>Genomic analysis of Caldithrix abyssi and proposal of a novel bacterial phylum Caldithrichaeota.</title>
        <authorList>
            <person name="Kublanov I."/>
            <person name="Sigalova O."/>
            <person name="Gavrilov S."/>
            <person name="Lebedinsky A."/>
            <person name="Ivanova N."/>
            <person name="Daum C."/>
            <person name="Reddy T."/>
            <person name="Klenk H.P."/>
            <person name="Goker M."/>
            <person name="Reva O."/>
            <person name="Miroshnichenko M."/>
            <person name="Kyprides N."/>
            <person name="Woyke T."/>
            <person name="Gelfand M."/>
        </authorList>
    </citation>
    <scope>NUCLEOTIDE SEQUENCE [LARGE SCALE GENOMIC DNA]</scope>
    <source>
        <strain evidence="2 5">LF13</strain>
    </source>
</reference>
<dbReference type="EMBL" id="CM001402">
    <property type="protein sequence ID" value="EHO43273.1"/>
    <property type="molecule type" value="Genomic_DNA"/>
</dbReference>
<feature type="chain" id="PRO_5010497811" evidence="1">
    <location>
        <begin position="23"/>
        <end position="261"/>
    </location>
</feature>
<protein>
    <submittedName>
        <fullName evidence="3">Nickel transport complex protein, NikM subunit, transmembrane</fullName>
    </submittedName>
</protein>
<dbReference type="InParanoid" id="H1XNN5"/>
<evidence type="ECO:0000313" key="4">
    <source>
        <dbReference type="Proteomes" id="UP000004671"/>
    </source>
</evidence>
<dbReference type="Proteomes" id="UP000183868">
    <property type="component" value="Chromosome"/>
</dbReference>
<dbReference type="eggNOG" id="COG5266">
    <property type="taxonomic scope" value="Bacteria"/>
</dbReference>
<keyword evidence="1" id="KW-0732">Signal</keyword>
<dbReference type="RefSeq" id="WP_006930846.1">
    <property type="nucleotide sequence ID" value="NZ_CM001402.1"/>
</dbReference>
<dbReference type="Pfam" id="PF10670">
    <property type="entry name" value="DUF4198"/>
    <property type="match status" value="1"/>
</dbReference>
<dbReference type="STRING" id="880073.Cabys_2623"/>
<evidence type="ECO:0000313" key="2">
    <source>
        <dbReference type="EMBL" id="APF19372.1"/>
    </source>
</evidence>
<keyword evidence="4" id="KW-1185">Reference proteome</keyword>
<name>H1XNN5_CALAY</name>
<gene>
    <name evidence="2" type="ORF">Cabys_2623</name>
    <name evidence="3" type="ORF">Calab_3676</name>
</gene>
<dbReference type="EMBL" id="CP018099">
    <property type="protein sequence ID" value="APF19372.1"/>
    <property type="molecule type" value="Genomic_DNA"/>
</dbReference>
<keyword evidence="3" id="KW-0472">Membrane</keyword>
<dbReference type="AlphaFoldDB" id="H1XNN5"/>
<dbReference type="Proteomes" id="UP000004671">
    <property type="component" value="Chromosome"/>
</dbReference>
<sequence precursor="true">MKKILFYAFLFFTLGTSKITYAHHQIAYLAPFDHYMVAFISSGHHLPMGEKFSGLKRYSEVIVIDPSGKRIPIQAATNMGAFGFSVLPSDQKGLYILGISAEHYGVKTTEGYFIGTKKEALKAGRKVIEAKHTFRFSKSYRWNGQGAAPNLRVGHAIEIVPDKMPQVLKKGDELPVTLYFKGKPAANMIIGVNSMTGSSEIGHPHETEKFLTTYKTDENGKAVLKMSDSGWLIFMAEKLIKNPEPDVDKLYYSTTLTLWVE</sequence>
<dbReference type="PaxDb" id="880073-Calab_3676"/>